<dbReference type="PROSITE" id="PS50994">
    <property type="entry name" value="INTEGRASE"/>
    <property type="match status" value="1"/>
</dbReference>
<dbReference type="InterPro" id="IPR041577">
    <property type="entry name" value="RT_RNaseH_2"/>
</dbReference>
<name>A0A8S9XEY1_APOLU</name>
<proteinExistence type="predicted"/>
<dbReference type="Gene3D" id="2.40.70.10">
    <property type="entry name" value="Acid Proteases"/>
    <property type="match status" value="1"/>
</dbReference>
<evidence type="ECO:0000256" key="1">
    <source>
        <dbReference type="ARBA" id="ARBA00012493"/>
    </source>
</evidence>
<keyword evidence="8" id="KW-0694">RNA-binding</keyword>
<keyword evidence="11" id="KW-0511">Multifunctional enzyme</keyword>
<dbReference type="PANTHER" id="PTHR37984">
    <property type="entry name" value="PROTEIN CBG26694"/>
    <property type="match status" value="1"/>
</dbReference>
<reference evidence="16" key="1">
    <citation type="journal article" date="2021" name="Mol. Ecol. Resour.">
        <title>Apolygus lucorum genome provides insights into omnivorousness and mesophyll feeding.</title>
        <authorList>
            <person name="Liu Y."/>
            <person name="Liu H."/>
            <person name="Wang H."/>
            <person name="Huang T."/>
            <person name="Liu B."/>
            <person name="Yang B."/>
            <person name="Yin L."/>
            <person name="Li B."/>
            <person name="Zhang Y."/>
            <person name="Zhang S."/>
            <person name="Jiang F."/>
            <person name="Zhang X."/>
            <person name="Ren Y."/>
            <person name="Wang B."/>
            <person name="Wang S."/>
            <person name="Lu Y."/>
            <person name="Wu K."/>
            <person name="Fan W."/>
            <person name="Wang G."/>
        </authorList>
    </citation>
    <scope>NUCLEOTIDE SEQUENCE</scope>
    <source>
        <strain evidence="16">12Hb</strain>
    </source>
</reference>
<dbReference type="InterPro" id="IPR001584">
    <property type="entry name" value="Integrase_cat-core"/>
</dbReference>
<evidence type="ECO:0000256" key="11">
    <source>
        <dbReference type="ARBA" id="ARBA00023268"/>
    </source>
</evidence>
<dbReference type="Pfam" id="PF17919">
    <property type="entry name" value="RT_RNaseH_2"/>
    <property type="match status" value="1"/>
</dbReference>
<organism evidence="16 17">
    <name type="scientific">Apolygus lucorum</name>
    <name type="common">Small green plant bug</name>
    <name type="synonym">Lygocoris lucorum</name>
    <dbReference type="NCBI Taxonomy" id="248454"/>
    <lineage>
        <taxon>Eukaryota</taxon>
        <taxon>Metazoa</taxon>
        <taxon>Ecdysozoa</taxon>
        <taxon>Arthropoda</taxon>
        <taxon>Hexapoda</taxon>
        <taxon>Insecta</taxon>
        <taxon>Pterygota</taxon>
        <taxon>Neoptera</taxon>
        <taxon>Paraneoptera</taxon>
        <taxon>Hemiptera</taxon>
        <taxon>Heteroptera</taxon>
        <taxon>Panheteroptera</taxon>
        <taxon>Cimicomorpha</taxon>
        <taxon>Miridae</taxon>
        <taxon>Mirini</taxon>
        <taxon>Apolygus</taxon>
    </lineage>
</organism>
<dbReference type="InterPro" id="IPR018061">
    <property type="entry name" value="Retropepsins"/>
</dbReference>
<dbReference type="OrthoDB" id="6626205at2759"/>
<evidence type="ECO:0000256" key="4">
    <source>
        <dbReference type="ARBA" id="ARBA00022722"/>
    </source>
</evidence>
<evidence type="ECO:0000256" key="12">
    <source>
        <dbReference type="SAM" id="MobiDB-lite"/>
    </source>
</evidence>
<evidence type="ECO:0000313" key="17">
    <source>
        <dbReference type="Proteomes" id="UP000466442"/>
    </source>
</evidence>
<feature type="domain" description="Peptidase A2" evidence="13">
    <location>
        <begin position="353"/>
        <end position="435"/>
    </location>
</feature>
<keyword evidence="9" id="KW-0229">DNA integration</keyword>
<keyword evidence="6" id="KW-0378">Hydrolase</keyword>
<evidence type="ECO:0000259" key="14">
    <source>
        <dbReference type="PROSITE" id="PS50878"/>
    </source>
</evidence>
<keyword evidence="7" id="KW-0460">Magnesium</keyword>
<dbReference type="Proteomes" id="UP000466442">
    <property type="component" value="Unassembled WGS sequence"/>
</dbReference>
<dbReference type="GO" id="GO:0004519">
    <property type="term" value="F:endonuclease activity"/>
    <property type="evidence" value="ECO:0007669"/>
    <property type="project" value="UniProtKB-KW"/>
</dbReference>
<dbReference type="InterPro" id="IPR001969">
    <property type="entry name" value="Aspartic_peptidase_AS"/>
</dbReference>
<dbReference type="CDD" id="cd01647">
    <property type="entry name" value="RT_LTR"/>
    <property type="match status" value="1"/>
</dbReference>
<dbReference type="SUPFAM" id="SSF50630">
    <property type="entry name" value="Acid proteases"/>
    <property type="match status" value="1"/>
</dbReference>
<dbReference type="InterPro" id="IPR050951">
    <property type="entry name" value="Retrovirus_Pol_polyprotein"/>
</dbReference>
<dbReference type="EC" id="2.7.7.49" evidence="1"/>
<sequence length="1432" mass="163308">MQTPSPIKSDPAIVALAESMTKMIQLMQQQILISQQQYAATIAQMQSQIDSIVARDRVMVLSDIPRYYDEAINRIPFFAPTNPTSVVRFLIAMSELNDLIPTHMHEVVRRLVLKPQFSYLKTMLRDTSVINYDTIYQRLKKEFLPPITIPELTLKHLHRPQGQHETLRNYVEDIFRFHAIINCFEQAEIIQILLANVNTTTRQCCSFQMAPTNREELSSLIQTVEHTLRIQRCAYKPTLPSNHSENLQKTYKNIASAKNGERKSPQGVTPEASPLAKQSFSTMSRQSKTKQKTKKADENRKTDLVNFKHKKSLSDDKHLKQKNNHKHHISSIFKYVSGCSSPMVPVTLQGQQIHALLDTGASISALNTEFYDTRIHNKSTKITTCETLSLTMGDGKIVTSNQKVALTVHIGHKSWVHDFYLISNLAQQVILGVDLIRKAQIIVNIPENEIHFNFDPQQKIKLVEASRETNMTLKITTVQRSSNLADKLQREFPQVLTKNLGQTSCIMHEVKLLPGKSLPRPPPVYQTSPALQQIMKDEIHKLLKTGVIERTTAPSTAPCFLVPKKPDSPDTPPRYRLVTDYRALNQLIEGIDFPLATIQSLLTHLHGAKYFSLIDLNSAYHQIPLTASSKKLVAFKTPFATYTWKRVPFGLKTGGGVLSILMEQIFHDLHGKYLVWYLDDLLIFSNSNREHQDHVREVLNRLERANLTVNPEKCKFGTKEIQFLGHVVSNGKVTIGEDRIKELLAIQAPQTPKQVSQFIGAVNFFQGFIPDYAKIAAPLNALRKKNIPFEWSLECQQAYETLRARLTTPPVLQLPDFNRPFHLFVDASTAAIGSCLAQQTDNGFTAVYYSGRKLNEQEKKWSTYELETFSLLYAIRKFGPTYLAHNHFYAYTDAKAVATIRTLQHASPRVQRWQSELMNYNFTLKHLSGRENSIADYLSRAGPTPAEIPFSELAKWAGEMPLKSKKKGITSPASREHGKLVKGKIQRNETESKRATVPLAPKVKRSSLENNPSQVIPTSSPSFLLLDQYPAFFAGLSKHQHADETLGPIITRIQRKETVPNYSVKQGILFYTIPGKQPKPCLPSNLIDLTFSYYHDSALGSHMGQLKTVENIKQHFYYPGIDREIRTRVANCIICARAKHHNRTYGNMSAKITDRPNQLLYCDVAGPLPRTKGQNVYILIAVDAFSRFSFFMPMKKNNSDTIIKALQTNVFSKFGYYKYMCTDNHSVFRSHAFNNFLLSHGMCMKPLHVHYPNPNLAERQIKTLKAALTSYHADDHTQWDRNLEYLQLGFNSVKHTSHGFTPAKLFLGRETPTPIQLVWGLQPIDEYPLTDQQAVWEQACHNLQRAMERRKKYYDQIHTPHTFKEGDQVLIRQYVLSSKINNVNAKLTYRYSEPYIVDKVLSPVTYRLVNKIDNNDVKTQHVSQLKPFPQPT</sequence>
<evidence type="ECO:0000256" key="9">
    <source>
        <dbReference type="ARBA" id="ARBA00022908"/>
    </source>
</evidence>
<dbReference type="Pfam" id="PF00078">
    <property type="entry name" value="RVT_1"/>
    <property type="match status" value="1"/>
</dbReference>
<dbReference type="Gene3D" id="3.30.420.10">
    <property type="entry name" value="Ribonuclease H-like superfamily/Ribonuclease H"/>
    <property type="match status" value="1"/>
</dbReference>
<accession>A0A8S9XEY1</accession>
<evidence type="ECO:0000256" key="10">
    <source>
        <dbReference type="ARBA" id="ARBA00022918"/>
    </source>
</evidence>
<dbReference type="CDD" id="cd00303">
    <property type="entry name" value="retropepsin_like"/>
    <property type="match status" value="1"/>
</dbReference>
<dbReference type="Gene3D" id="3.30.70.270">
    <property type="match status" value="2"/>
</dbReference>
<evidence type="ECO:0000256" key="6">
    <source>
        <dbReference type="ARBA" id="ARBA00022801"/>
    </source>
</evidence>
<dbReference type="Gene3D" id="1.10.340.70">
    <property type="match status" value="1"/>
</dbReference>
<dbReference type="PROSITE" id="PS00141">
    <property type="entry name" value="ASP_PROTEASE"/>
    <property type="match status" value="1"/>
</dbReference>
<dbReference type="GO" id="GO:0042575">
    <property type="term" value="C:DNA polymerase complex"/>
    <property type="evidence" value="ECO:0007669"/>
    <property type="project" value="UniProtKB-ARBA"/>
</dbReference>
<keyword evidence="17" id="KW-1185">Reference proteome</keyword>
<evidence type="ECO:0000256" key="5">
    <source>
        <dbReference type="ARBA" id="ARBA00022759"/>
    </source>
</evidence>
<dbReference type="InterPro" id="IPR001995">
    <property type="entry name" value="Peptidase_A2_cat"/>
</dbReference>
<dbReference type="SUPFAM" id="SSF56672">
    <property type="entry name" value="DNA/RNA polymerases"/>
    <property type="match status" value="1"/>
</dbReference>
<feature type="compositionally biased region" description="Basic and acidic residues" evidence="12">
    <location>
        <begin position="294"/>
        <end position="303"/>
    </location>
</feature>
<keyword evidence="2" id="KW-0808">Transferase</keyword>
<dbReference type="InterPro" id="IPR036397">
    <property type="entry name" value="RNaseH_sf"/>
</dbReference>
<feature type="domain" description="Reverse transcriptase" evidence="14">
    <location>
        <begin position="543"/>
        <end position="728"/>
    </location>
</feature>
<evidence type="ECO:0000313" key="16">
    <source>
        <dbReference type="EMBL" id="KAF6207533.1"/>
    </source>
</evidence>
<dbReference type="CDD" id="cd09274">
    <property type="entry name" value="RNase_HI_RT_Ty3"/>
    <property type="match status" value="1"/>
</dbReference>
<dbReference type="GO" id="GO:0015074">
    <property type="term" value="P:DNA integration"/>
    <property type="evidence" value="ECO:0007669"/>
    <property type="project" value="UniProtKB-KW"/>
</dbReference>
<dbReference type="PROSITE" id="PS50175">
    <property type="entry name" value="ASP_PROT_RETROV"/>
    <property type="match status" value="1"/>
</dbReference>
<dbReference type="Gene3D" id="3.10.10.10">
    <property type="entry name" value="HIV Type 1 Reverse Transcriptase, subunit A, domain 1"/>
    <property type="match status" value="1"/>
</dbReference>
<dbReference type="InterPro" id="IPR041588">
    <property type="entry name" value="Integrase_H2C2"/>
</dbReference>
<dbReference type="Pfam" id="PF17921">
    <property type="entry name" value="Integrase_H2C2"/>
    <property type="match status" value="1"/>
</dbReference>
<evidence type="ECO:0000256" key="8">
    <source>
        <dbReference type="ARBA" id="ARBA00022884"/>
    </source>
</evidence>
<feature type="region of interest" description="Disordered" evidence="12">
    <location>
        <begin position="965"/>
        <end position="995"/>
    </location>
</feature>
<evidence type="ECO:0000259" key="13">
    <source>
        <dbReference type="PROSITE" id="PS50175"/>
    </source>
</evidence>
<dbReference type="InterPro" id="IPR000477">
    <property type="entry name" value="RT_dom"/>
</dbReference>
<dbReference type="FunFam" id="3.30.70.270:FF:000020">
    <property type="entry name" value="Transposon Tf2-6 polyprotein-like Protein"/>
    <property type="match status" value="1"/>
</dbReference>
<evidence type="ECO:0000256" key="7">
    <source>
        <dbReference type="ARBA" id="ARBA00022842"/>
    </source>
</evidence>
<keyword evidence="4" id="KW-0540">Nuclease</keyword>
<dbReference type="PROSITE" id="PS50878">
    <property type="entry name" value="RT_POL"/>
    <property type="match status" value="1"/>
</dbReference>
<dbReference type="InterPro" id="IPR021109">
    <property type="entry name" value="Peptidase_aspartic_dom_sf"/>
</dbReference>
<dbReference type="GO" id="GO:0006508">
    <property type="term" value="P:proteolysis"/>
    <property type="evidence" value="ECO:0007669"/>
    <property type="project" value="InterPro"/>
</dbReference>
<feature type="domain" description="Integrase catalytic" evidence="15">
    <location>
        <begin position="1152"/>
        <end position="1310"/>
    </location>
</feature>
<keyword evidence="3" id="KW-0548">Nucleotidyltransferase</keyword>
<comment type="caution">
    <text evidence="16">The sequence shown here is derived from an EMBL/GenBank/DDBJ whole genome shotgun (WGS) entry which is preliminary data.</text>
</comment>
<dbReference type="InterPro" id="IPR012337">
    <property type="entry name" value="RNaseH-like_sf"/>
</dbReference>
<protein>
    <recommendedName>
        <fullName evidence="1">RNA-directed DNA polymerase</fullName>
        <ecNumber evidence="1">2.7.7.49</ecNumber>
    </recommendedName>
</protein>
<dbReference type="Pfam" id="PF00665">
    <property type="entry name" value="rve"/>
    <property type="match status" value="1"/>
</dbReference>
<dbReference type="GO" id="GO:0004190">
    <property type="term" value="F:aspartic-type endopeptidase activity"/>
    <property type="evidence" value="ECO:0007669"/>
    <property type="project" value="InterPro"/>
</dbReference>
<keyword evidence="10" id="KW-0695">RNA-directed DNA polymerase</keyword>
<gene>
    <name evidence="16" type="ORF">GE061_015979</name>
</gene>
<dbReference type="GO" id="GO:0003964">
    <property type="term" value="F:RNA-directed DNA polymerase activity"/>
    <property type="evidence" value="ECO:0007669"/>
    <property type="project" value="UniProtKB-KW"/>
</dbReference>
<evidence type="ECO:0000256" key="3">
    <source>
        <dbReference type="ARBA" id="ARBA00022695"/>
    </source>
</evidence>
<keyword evidence="5" id="KW-0255">Endonuclease</keyword>
<feature type="region of interest" description="Disordered" evidence="12">
    <location>
        <begin position="257"/>
        <end position="324"/>
    </location>
</feature>
<dbReference type="GO" id="GO:0003723">
    <property type="term" value="F:RNA binding"/>
    <property type="evidence" value="ECO:0007669"/>
    <property type="project" value="UniProtKB-KW"/>
</dbReference>
<dbReference type="Pfam" id="PF00077">
    <property type="entry name" value="RVP"/>
    <property type="match status" value="1"/>
</dbReference>
<dbReference type="FunFam" id="3.30.70.270:FF:000003">
    <property type="entry name" value="Transposon Ty3-G Gag-Pol polyprotein"/>
    <property type="match status" value="1"/>
</dbReference>
<dbReference type="PANTHER" id="PTHR37984:SF5">
    <property type="entry name" value="PROTEIN NYNRIN-LIKE"/>
    <property type="match status" value="1"/>
</dbReference>
<dbReference type="InterPro" id="IPR043128">
    <property type="entry name" value="Rev_trsase/Diguanyl_cyclase"/>
</dbReference>
<dbReference type="SUPFAM" id="SSF53098">
    <property type="entry name" value="Ribonuclease H-like"/>
    <property type="match status" value="1"/>
</dbReference>
<evidence type="ECO:0000259" key="15">
    <source>
        <dbReference type="PROSITE" id="PS50994"/>
    </source>
</evidence>
<dbReference type="EMBL" id="WIXP02000007">
    <property type="protein sequence ID" value="KAF6207533.1"/>
    <property type="molecule type" value="Genomic_DNA"/>
</dbReference>
<evidence type="ECO:0000256" key="2">
    <source>
        <dbReference type="ARBA" id="ARBA00022679"/>
    </source>
</evidence>
<dbReference type="InterPro" id="IPR043502">
    <property type="entry name" value="DNA/RNA_pol_sf"/>
</dbReference>